<keyword evidence="4 6" id="KW-0964">Secreted</keyword>
<dbReference type="InterPro" id="IPR010264">
    <property type="entry name" value="Self-incomp_S1"/>
</dbReference>
<evidence type="ECO:0000256" key="5">
    <source>
        <dbReference type="ARBA" id="ARBA00022729"/>
    </source>
</evidence>
<dbReference type="Pfam" id="PF05938">
    <property type="entry name" value="Self-incomp_S1"/>
    <property type="match status" value="1"/>
</dbReference>
<dbReference type="GO" id="GO:0005576">
    <property type="term" value="C:extracellular region"/>
    <property type="evidence" value="ECO:0007669"/>
    <property type="project" value="UniProtKB-SubCell"/>
</dbReference>
<keyword evidence="3 6" id="KW-0713">Self-incompatibility</keyword>
<evidence type="ECO:0000256" key="6">
    <source>
        <dbReference type="RuleBase" id="RU367044"/>
    </source>
</evidence>
<organism evidence="7 8">
    <name type="scientific">Citrus x changshan-huyou</name>
    <dbReference type="NCBI Taxonomy" id="2935761"/>
    <lineage>
        <taxon>Eukaryota</taxon>
        <taxon>Viridiplantae</taxon>
        <taxon>Streptophyta</taxon>
        <taxon>Embryophyta</taxon>
        <taxon>Tracheophyta</taxon>
        <taxon>Spermatophyta</taxon>
        <taxon>Magnoliopsida</taxon>
        <taxon>eudicotyledons</taxon>
        <taxon>Gunneridae</taxon>
        <taxon>Pentapetalae</taxon>
        <taxon>rosids</taxon>
        <taxon>malvids</taxon>
        <taxon>Sapindales</taxon>
        <taxon>Rutaceae</taxon>
        <taxon>Aurantioideae</taxon>
        <taxon>Citrus</taxon>
    </lineage>
</organism>
<protein>
    <recommendedName>
        <fullName evidence="6">S-protein homolog</fullName>
    </recommendedName>
</protein>
<comment type="caution">
    <text evidence="7">The sequence shown here is derived from an EMBL/GenBank/DDBJ whole genome shotgun (WGS) entry which is preliminary data.</text>
</comment>
<gene>
    <name evidence="7" type="ORF">WN944_015573</name>
</gene>
<keyword evidence="5" id="KW-0732">Signal</keyword>
<evidence type="ECO:0000313" key="8">
    <source>
        <dbReference type="Proteomes" id="UP001428341"/>
    </source>
</evidence>
<dbReference type="PANTHER" id="PTHR31232">
    <property type="match status" value="1"/>
</dbReference>
<dbReference type="AlphaFoldDB" id="A0AAP0QLX5"/>
<dbReference type="EMBL" id="JBCGBO010000005">
    <property type="protein sequence ID" value="KAK9200376.1"/>
    <property type="molecule type" value="Genomic_DNA"/>
</dbReference>
<dbReference type="PANTHER" id="PTHR31232:SF18">
    <property type="entry name" value="S-PROTEIN HOMOLOG"/>
    <property type="match status" value="1"/>
</dbReference>
<sequence length="142" mass="16342">MSKSSDIVDTWAKSIRNAIVFLLLFNRCDLVVSKVHVSIMNRLGDGENVTLHCQSKDNDLGQQNVADGSEFGWDFSVNTAGTTLFYCDMAWQNVPQYHFDAYDFGRDFVRCETQCLWLVSTEGMYGLNGRTGFWEYIYHWPN</sequence>
<dbReference type="GO" id="GO:0060320">
    <property type="term" value="P:rejection of self pollen"/>
    <property type="evidence" value="ECO:0007669"/>
    <property type="project" value="UniProtKB-KW"/>
</dbReference>
<reference evidence="7 8" key="1">
    <citation type="submission" date="2024-05" db="EMBL/GenBank/DDBJ databases">
        <title>Haplotype-resolved chromosome-level genome assembly of Huyou (Citrus changshanensis).</title>
        <authorList>
            <person name="Miao C."/>
            <person name="Chen W."/>
            <person name="Wu Y."/>
            <person name="Wang L."/>
            <person name="Zhao S."/>
            <person name="Grierson D."/>
            <person name="Xu C."/>
            <person name="Chen K."/>
        </authorList>
    </citation>
    <scope>NUCLEOTIDE SEQUENCE [LARGE SCALE GENOMIC DNA]</scope>
    <source>
        <strain evidence="7">01-14</strain>
        <tissue evidence="7">Leaf</tissue>
    </source>
</reference>
<evidence type="ECO:0000313" key="7">
    <source>
        <dbReference type="EMBL" id="KAK9200376.1"/>
    </source>
</evidence>
<proteinExistence type="inferred from homology"/>
<comment type="subcellular location">
    <subcellularLocation>
        <location evidence="1 6">Secreted</location>
    </subcellularLocation>
</comment>
<keyword evidence="8" id="KW-1185">Reference proteome</keyword>
<accession>A0AAP0QLX5</accession>
<comment type="similarity">
    <text evidence="2 6">Belongs to the plant self-incompatibility (S1) protein family.</text>
</comment>
<evidence type="ECO:0000256" key="3">
    <source>
        <dbReference type="ARBA" id="ARBA00022471"/>
    </source>
</evidence>
<dbReference type="Proteomes" id="UP001428341">
    <property type="component" value="Unassembled WGS sequence"/>
</dbReference>
<evidence type="ECO:0000256" key="4">
    <source>
        <dbReference type="ARBA" id="ARBA00022525"/>
    </source>
</evidence>
<evidence type="ECO:0000256" key="2">
    <source>
        <dbReference type="ARBA" id="ARBA00005581"/>
    </source>
</evidence>
<name>A0AAP0QLX5_9ROSI</name>
<evidence type="ECO:0000256" key="1">
    <source>
        <dbReference type="ARBA" id="ARBA00004613"/>
    </source>
</evidence>